<dbReference type="Gramene" id="ONK74725">
    <property type="protein sequence ID" value="ONK74725"/>
    <property type="gene ID" value="A4U43_C03F9500"/>
</dbReference>
<dbReference type="GO" id="GO:0005509">
    <property type="term" value="F:calcium ion binding"/>
    <property type="evidence" value="ECO:0007669"/>
    <property type="project" value="InterPro"/>
</dbReference>
<dbReference type="Proteomes" id="UP000243459">
    <property type="component" value="Chromosome 3"/>
</dbReference>
<keyword evidence="7" id="KW-0472">Membrane</keyword>
<evidence type="ECO:0000256" key="5">
    <source>
        <dbReference type="ARBA" id="ARBA00022946"/>
    </source>
</evidence>
<dbReference type="PANTHER" id="PTHR33399">
    <property type="entry name" value="OXYGEN-EVOLVING ENHANCER PROTEIN 3-1, CHLOROPLASTIC"/>
    <property type="match status" value="1"/>
</dbReference>
<dbReference type="AlphaFoldDB" id="A0A5P1F8R7"/>
<dbReference type="GO" id="GO:0019898">
    <property type="term" value="C:extrinsic component of membrane"/>
    <property type="evidence" value="ECO:0007669"/>
    <property type="project" value="InterPro"/>
</dbReference>
<accession>A0A5P1F8R7</accession>
<keyword evidence="6" id="KW-0793">Thylakoid</keyword>
<dbReference type="InterPro" id="IPR023222">
    <property type="entry name" value="PsbQ-like_dom_sf"/>
</dbReference>
<dbReference type="PANTHER" id="PTHR33399:SF3">
    <property type="entry name" value="OXYGEN-EVOLVING ENHANCER PROTEIN 3-1, CHLOROPLASTIC"/>
    <property type="match status" value="1"/>
</dbReference>
<comment type="similarity">
    <text evidence="9">Belongs to the PsbQ family.</text>
</comment>
<dbReference type="GO" id="GO:0009654">
    <property type="term" value="C:photosystem II oxygen evolving complex"/>
    <property type="evidence" value="ECO:0007669"/>
    <property type="project" value="InterPro"/>
</dbReference>
<evidence type="ECO:0000256" key="4">
    <source>
        <dbReference type="ARBA" id="ARBA00022640"/>
    </source>
</evidence>
<evidence type="ECO:0000256" key="9">
    <source>
        <dbReference type="ARBA" id="ARBA00035649"/>
    </source>
</evidence>
<protein>
    <submittedName>
        <fullName evidence="11">Uncharacterized protein</fullName>
    </submittedName>
</protein>
<name>A0A5P1F8R7_ASPOF</name>
<feature type="region of interest" description="Disordered" evidence="10">
    <location>
        <begin position="1"/>
        <end position="22"/>
    </location>
</feature>
<organism evidence="11 12">
    <name type="scientific">Asparagus officinalis</name>
    <name type="common">Garden asparagus</name>
    <dbReference type="NCBI Taxonomy" id="4686"/>
    <lineage>
        <taxon>Eukaryota</taxon>
        <taxon>Viridiplantae</taxon>
        <taxon>Streptophyta</taxon>
        <taxon>Embryophyta</taxon>
        <taxon>Tracheophyta</taxon>
        <taxon>Spermatophyta</taxon>
        <taxon>Magnoliopsida</taxon>
        <taxon>Liliopsida</taxon>
        <taxon>Asparagales</taxon>
        <taxon>Asparagaceae</taxon>
        <taxon>Asparagoideae</taxon>
        <taxon>Asparagus</taxon>
    </lineage>
</organism>
<dbReference type="GO" id="GO:0009767">
    <property type="term" value="P:photosynthetic electron transport chain"/>
    <property type="evidence" value="ECO:0007669"/>
    <property type="project" value="TreeGrafter"/>
</dbReference>
<evidence type="ECO:0000256" key="3">
    <source>
        <dbReference type="ARBA" id="ARBA00022531"/>
    </source>
</evidence>
<dbReference type="Pfam" id="PF05757">
    <property type="entry name" value="PsbQ"/>
    <property type="match status" value="1"/>
</dbReference>
<evidence type="ECO:0000256" key="10">
    <source>
        <dbReference type="SAM" id="MobiDB-lite"/>
    </source>
</evidence>
<keyword evidence="4" id="KW-0934">Plastid</keyword>
<dbReference type="InterPro" id="IPR008797">
    <property type="entry name" value="PSII_PsbQ"/>
</dbReference>
<keyword evidence="8" id="KW-0604">Photosystem II</keyword>
<evidence type="ECO:0000256" key="2">
    <source>
        <dbReference type="ARBA" id="ARBA00022528"/>
    </source>
</evidence>
<keyword evidence="5" id="KW-0809">Transit peptide</keyword>
<sequence>MATPLSNLNAPTQLFSSSPKSKPKFITSAAKTSQIPQLPQINTRATSRRATLSLATVAAIFNQLLPLHAEEENNGFWLTGPLPVPTVTNKIANEESGTRSFLKKGIYMANIGVRGSMLRLKHYAFDLLALGDLIGQDNWNYLKKYLCLKSTVMYYDFDKVISAAPADQKQPLLQLANRLFDNVEKLEDAVKQKSDPLTRSCYHDTTVVLQEDRFYLQPLPPAEAAARAKESAKDILSVKELINKKAWPYVMNDLRLKASYLRYDLNTVIAAKSKEEKKPLKELTGKLFNTIDELDHAAKTKNAEEAEKYYAATKSALDDVFAKLG</sequence>
<evidence type="ECO:0000256" key="6">
    <source>
        <dbReference type="ARBA" id="ARBA00023078"/>
    </source>
</evidence>
<evidence type="ECO:0000256" key="7">
    <source>
        <dbReference type="ARBA" id="ARBA00023136"/>
    </source>
</evidence>
<dbReference type="SUPFAM" id="SSF101112">
    <property type="entry name" value="Oxygen-evolving enhancer protein 3"/>
    <property type="match status" value="2"/>
</dbReference>
<dbReference type="Gene3D" id="1.20.120.290">
    <property type="entry name" value="Oxygen-evolving enhancer protein 3 (PsbQ), four-helix up-down bundle"/>
    <property type="match status" value="2"/>
</dbReference>
<dbReference type="OMA" id="CETDEHK"/>
<evidence type="ECO:0000313" key="12">
    <source>
        <dbReference type="Proteomes" id="UP000243459"/>
    </source>
</evidence>
<evidence type="ECO:0000313" key="11">
    <source>
        <dbReference type="EMBL" id="ONK74725.1"/>
    </source>
</evidence>
<reference evidence="12" key="1">
    <citation type="journal article" date="2017" name="Nat. Commun.">
        <title>The asparagus genome sheds light on the origin and evolution of a young Y chromosome.</title>
        <authorList>
            <person name="Harkess A."/>
            <person name="Zhou J."/>
            <person name="Xu C."/>
            <person name="Bowers J.E."/>
            <person name="Van der Hulst R."/>
            <person name="Ayyampalayam S."/>
            <person name="Mercati F."/>
            <person name="Riccardi P."/>
            <person name="McKain M.R."/>
            <person name="Kakrana A."/>
            <person name="Tang H."/>
            <person name="Ray J."/>
            <person name="Groenendijk J."/>
            <person name="Arikit S."/>
            <person name="Mathioni S.M."/>
            <person name="Nakano M."/>
            <person name="Shan H."/>
            <person name="Telgmann-Rauber A."/>
            <person name="Kanno A."/>
            <person name="Yue Z."/>
            <person name="Chen H."/>
            <person name="Li W."/>
            <person name="Chen Y."/>
            <person name="Xu X."/>
            <person name="Zhang Y."/>
            <person name="Luo S."/>
            <person name="Chen H."/>
            <person name="Gao J."/>
            <person name="Mao Z."/>
            <person name="Pires J.C."/>
            <person name="Luo M."/>
            <person name="Kudrna D."/>
            <person name="Wing R.A."/>
            <person name="Meyers B.C."/>
            <person name="Yi K."/>
            <person name="Kong H."/>
            <person name="Lavrijsen P."/>
            <person name="Sunseri F."/>
            <person name="Falavigna A."/>
            <person name="Ye Y."/>
            <person name="Leebens-Mack J.H."/>
            <person name="Chen G."/>
        </authorList>
    </citation>
    <scope>NUCLEOTIDE SEQUENCE [LARGE SCALE GENOMIC DNA]</scope>
    <source>
        <strain evidence="12">cv. DH0086</strain>
    </source>
</reference>
<feature type="compositionally biased region" description="Polar residues" evidence="10">
    <location>
        <begin position="1"/>
        <end position="15"/>
    </location>
</feature>
<gene>
    <name evidence="11" type="ORF">A4U43_C03F9500</name>
</gene>
<comment type="subcellular location">
    <subcellularLocation>
        <location evidence="1">Plastid</location>
        <location evidence="1">Chloroplast thylakoid membrane</location>
    </subcellularLocation>
</comment>
<keyword evidence="2" id="KW-0150">Chloroplast</keyword>
<dbReference type="InterPro" id="IPR054099">
    <property type="entry name" value="PSII_PsbQ_pln"/>
</dbReference>
<dbReference type="EMBL" id="CM007383">
    <property type="protein sequence ID" value="ONK74725.1"/>
    <property type="molecule type" value="Genomic_DNA"/>
</dbReference>
<keyword evidence="3" id="KW-0602">Photosynthesis</keyword>
<evidence type="ECO:0000256" key="8">
    <source>
        <dbReference type="ARBA" id="ARBA00023276"/>
    </source>
</evidence>
<evidence type="ECO:0000256" key="1">
    <source>
        <dbReference type="ARBA" id="ARBA00004334"/>
    </source>
</evidence>
<proteinExistence type="inferred from homology"/>
<keyword evidence="12" id="KW-1185">Reference proteome</keyword>
<dbReference type="GO" id="GO:0009535">
    <property type="term" value="C:chloroplast thylakoid membrane"/>
    <property type="evidence" value="ECO:0007669"/>
    <property type="project" value="UniProtKB-SubCell"/>
</dbReference>